<dbReference type="GO" id="GO:0016799">
    <property type="term" value="F:hydrolase activity, hydrolyzing N-glycosyl compounds"/>
    <property type="evidence" value="ECO:0007669"/>
    <property type="project" value="InterPro"/>
</dbReference>
<dbReference type="STRING" id="2512241.A0A553HSM8"/>
<name>A0A553HSM8_9PEZI</name>
<organism evidence="1 2">
    <name type="scientific">Xylaria flabelliformis</name>
    <dbReference type="NCBI Taxonomy" id="2512241"/>
    <lineage>
        <taxon>Eukaryota</taxon>
        <taxon>Fungi</taxon>
        <taxon>Dikarya</taxon>
        <taxon>Ascomycota</taxon>
        <taxon>Pezizomycotina</taxon>
        <taxon>Sordariomycetes</taxon>
        <taxon>Xylariomycetidae</taxon>
        <taxon>Xylariales</taxon>
        <taxon>Xylariaceae</taxon>
        <taxon>Xylaria</taxon>
    </lineage>
</organism>
<keyword evidence="2" id="KW-1185">Reference proteome</keyword>
<sequence length="421" mass="47284">MGKDIIIYHNDLTDSDNWAAARFVQHAALKSSSIDVIWIVEPRQVSLGLSMTEKQTNECRNLLERHFPSYKDPYQPLRGGFLQQSDLDNIEGLTEHDRHLLEFAIKPAYGPKKDARLHGRLVALDLLNFLGHGSVDPIDVFLDVDALDSIENPVNLNVHHHEELVARSQEELESYQVIMNKPYPQRVQDLREWYHKCIKSLETTADEGRAVRNLDFVSLCQKVKAAKSVKFFGGASLGLLQRLIHEGVASNIQCSLQAGAFDVSKLLFHNQFNIALNPDAAKFVFSKAHVFSRFIIVPSEATKRVKYALSGLSHESSSLGKRCLGFNCRVDPMRLAIGEVTMNDFHDKTYPMPDLTALLCAFQNNFADSTSAYVSLVDTDGSLILRRETSGIPVYEIDGDRLIGKREILDILSTFVLDGEI</sequence>
<dbReference type="EMBL" id="VFLP01000050">
    <property type="protein sequence ID" value="TRX90951.1"/>
    <property type="molecule type" value="Genomic_DNA"/>
</dbReference>
<dbReference type="AlphaFoldDB" id="A0A553HSM8"/>
<proteinExistence type="predicted"/>
<comment type="caution">
    <text evidence="1">The sequence shown here is derived from an EMBL/GenBank/DDBJ whole genome shotgun (WGS) entry which is preliminary data.</text>
</comment>
<accession>A0A553HSM8</accession>
<dbReference type="SUPFAM" id="SSF53590">
    <property type="entry name" value="Nucleoside hydrolase"/>
    <property type="match status" value="1"/>
</dbReference>
<evidence type="ECO:0000313" key="1">
    <source>
        <dbReference type="EMBL" id="TRX90951.1"/>
    </source>
</evidence>
<dbReference type="OrthoDB" id="10266018at2759"/>
<reference evidence="2" key="1">
    <citation type="submission" date="2019-06" db="EMBL/GenBank/DDBJ databases">
        <title>Draft genome sequence of the griseofulvin-producing fungus Xylaria cubensis strain G536.</title>
        <authorList>
            <person name="Mead M.E."/>
            <person name="Raja H.A."/>
            <person name="Steenwyk J.L."/>
            <person name="Knowles S.L."/>
            <person name="Oberlies N.H."/>
            <person name="Rokas A."/>
        </authorList>
    </citation>
    <scope>NUCLEOTIDE SEQUENCE [LARGE SCALE GENOMIC DNA]</scope>
    <source>
        <strain evidence="2">G536</strain>
    </source>
</reference>
<protein>
    <submittedName>
        <fullName evidence="1">Uncharacterized protein</fullName>
    </submittedName>
</protein>
<dbReference type="InterPro" id="IPR036452">
    <property type="entry name" value="Ribo_hydro-like"/>
</dbReference>
<gene>
    <name evidence="1" type="ORF">FHL15_008156</name>
</gene>
<dbReference type="Proteomes" id="UP000319160">
    <property type="component" value="Unassembled WGS sequence"/>
</dbReference>
<evidence type="ECO:0000313" key="2">
    <source>
        <dbReference type="Proteomes" id="UP000319160"/>
    </source>
</evidence>
<dbReference type="Gene3D" id="3.90.245.10">
    <property type="entry name" value="Ribonucleoside hydrolase-like"/>
    <property type="match status" value="1"/>
</dbReference>